<sequence length="205" mass="21467">MEEPVDNSLAERLARLEQRLSALESTTHPASRPAPAAPPTPPNAAAASGVANGAGASDGAGASAISAIGPPILTGETLLESLREQVSQPGAVLSAGRVTLPNTQLIEWQNAHPTTELLDHDWSTRASALAALAHPIRLKLLQEILRGRTSVTALGEVEGLGTSGQIYHHLRHLTAEGWLHTPTRATYTIPAPRLPALLTILTALQ</sequence>
<dbReference type="InterPro" id="IPR036390">
    <property type="entry name" value="WH_DNA-bd_sf"/>
</dbReference>
<protein>
    <submittedName>
        <fullName evidence="2">ArsR/SmtB family transcription factor</fullName>
    </submittedName>
</protein>
<keyword evidence="3" id="KW-1185">Reference proteome</keyword>
<evidence type="ECO:0000313" key="2">
    <source>
        <dbReference type="EMBL" id="MFC0624551.1"/>
    </source>
</evidence>
<proteinExistence type="predicted"/>
<accession>A0ABV6QIU2</accession>
<dbReference type="Proteomes" id="UP001589890">
    <property type="component" value="Unassembled WGS sequence"/>
</dbReference>
<gene>
    <name evidence="2" type="ORF">ACFFGN_10800</name>
</gene>
<feature type="compositionally biased region" description="Low complexity" evidence="1">
    <location>
        <begin position="19"/>
        <end position="34"/>
    </location>
</feature>
<dbReference type="SUPFAM" id="SSF46785">
    <property type="entry name" value="Winged helix' DNA-binding domain"/>
    <property type="match status" value="1"/>
</dbReference>
<comment type="caution">
    <text evidence="2">The sequence shown here is derived from an EMBL/GenBank/DDBJ whole genome shotgun (WGS) entry which is preliminary data.</text>
</comment>
<feature type="compositionally biased region" description="Low complexity" evidence="1">
    <location>
        <begin position="43"/>
        <end position="60"/>
    </location>
</feature>
<dbReference type="Gene3D" id="1.10.10.10">
    <property type="entry name" value="Winged helix-like DNA-binding domain superfamily/Winged helix DNA-binding domain"/>
    <property type="match status" value="1"/>
</dbReference>
<feature type="region of interest" description="Disordered" evidence="1">
    <location>
        <begin position="18"/>
        <end position="60"/>
    </location>
</feature>
<dbReference type="EMBL" id="JBHLTC010000012">
    <property type="protein sequence ID" value="MFC0624551.1"/>
    <property type="molecule type" value="Genomic_DNA"/>
</dbReference>
<evidence type="ECO:0000256" key="1">
    <source>
        <dbReference type="SAM" id="MobiDB-lite"/>
    </source>
</evidence>
<evidence type="ECO:0000313" key="3">
    <source>
        <dbReference type="Proteomes" id="UP001589890"/>
    </source>
</evidence>
<name>A0ABV6QIU2_9ACTN</name>
<reference evidence="2 3" key="1">
    <citation type="submission" date="2024-09" db="EMBL/GenBank/DDBJ databases">
        <authorList>
            <person name="Sun Q."/>
            <person name="Mori K."/>
        </authorList>
    </citation>
    <scope>NUCLEOTIDE SEQUENCE [LARGE SCALE GENOMIC DNA]</scope>
    <source>
        <strain evidence="2 3">CGMCC 1.15906</strain>
    </source>
</reference>
<dbReference type="InterPro" id="IPR036388">
    <property type="entry name" value="WH-like_DNA-bd_sf"/>
</dbReference>
<organism evidence="2 3">
    <name type="scientific">Kribbella deserti</name>
    <dbReference type="NCBI Taxonomy" id="1926257"/>
    <lineage>
        <taxon>Bacteria</taxon>
        <taxon>Bacillati</taxon>
        <taxon>Actinomycetota</taxon>
        <taxon>Actinomycetes</taxon>
        <taxon>Propionibacteriales</taxon>
        <taxon>Kribbellaceae</taxon>
        <taxon>Kribbella</taxon>
    </lineage>
</organism>